<proteinExistence type="predicted"/>
<evidence type="ECO:0000313" key="3">
    <source>
        <dbReference type="Proteomes" id="UP000199226"/>
    </source>
</evidence>
<dbReference type="SUPFAM" id="SSF47240">
    <property type="entry name" value="Ferritin-like"/>
    <property type="match status" value="1"/>
</dbReference>
<feature type="domain" description="DUF2202" evidence="1">
    <location>
        <begin position="63"/>
        <end position="222"/>
    </location>
</feature>
<dbReference type="InterPro" id="IPR012347">
    <property type="entry name" value="Ferritin-like"/>
</dbReference>
<evidence type="ECO:0000313" key="2">
    <source>
        <dbReference type="EMBL" id="SDM34029.1"/>
    </source>
</evidence>
<reference evidence="3" key="1">
    <citation type="submission" date="2016-10" db="EMBL/GenBank/DDBJ databases">
        <authorList>
            <person name="Varghese N."/>
            <person name="Submissions S."/>
        </authorList>
    </citation>
    <scope>NUCLEOTIDE SEQUENCE [LARGE SCALE GENOMIC DNA]</scope>
    <source>
        <strain evidence="3">DSM 24536</strain>
    </source>
</reference>
<sequence length="227" mass="25572">MKNQLKNTGLGLILTAIIIAFGSCTKDKNTVNNDNNTGNLNKIDIQSQINTLPKESLSVDELKSLSFLREEEKLAMDVYTTLFNKWGVNIFNNISKSESTHMLAVLNLLNKYNLEDPVGANETGEFENIQLKALYDQLVSEGNTSTLNAYKVGATIEDLDLYDINKALVYIDNQDIRYVYEMLAKGSRNHLRSFYKNIINAGGTYTPQYISNEEFKTIINSEMETGN</sequence>
<dbReference type="RefSeq" id="WP_090704174.1">
    <property type="nucleotide sequence ID" value="NZ_FNHH01000010.1"/>
</dbReference>
<dbReference type="Pfam" id="PF09968">
    <property type="entry name" value="DUF2202"/>
    <property type="match status" value="1"/>
</dbReference>
<dbReference type="OrthoDB" id="9801086at2"/>
<gene>
    <name evidence="2" type="ORF">SAMN05421813_11027</name>
</gene>
<dbReference type="InterPro" id="IPR009078">
    <property type="entry name" value="Ferritin-like_SF"/>
</dbReference>
<accession>A0A1G9SF09</accession>
<dbReference type="Proteomes" id="UP000199226">
    <property type="component" value="Unassembled WGS sequence"/>
</dbReference>
<keyword evidence="3" id="KW-1185">Reference proteome</keyword>
<dbReference type="PROSITE" id="PS51257">
    <property type="entry name" value="PROKAR_LIPOPROTEIN"/>
    <property type="match status" value="1"/>
</dbReference>
<protein>
    <recommendedName>
        <fullName evidence="1">DUF2202 domain-containing protein</fullName>
    </recommendedName>
</protein>
<name>A0A1G9SF09_9SPHI</name>
<organism evidence="2 3">
    <name type="scientific">Daejeonella rubra</name>
    <dbReference type="NCBI Taxonomy" id="990371"/>
    <lineage>
        <taxon>Bacteria</taxon>
        <taxon>Pseudomonadati</taxon>
        <taxon>Bacteroidota</taxon>
        <taxon>Sphingobacteriia</taxon>
        <taxon>Sphingobacteriales</taxon>
        <taxon>Sphingobacteriaceae</taxon>
        <taxon>Daejeonella</taxon>
    </lineage>
</organism>
<dbReference type="CDD" id="cd01048">
    <property type="entry name" value="Ferritin_like_AB2"/>
    <property type="match status" value="1"/>
</dbReference>
<dbReference type="STRING" id="990371.SAMN05421813_11027"/>
<dbReference type="Gene3D" id="1.20.1260.10">
    <property type="match status" value="1"/>
</dbReference>
<dbReference type="AlphaFoldDB" id="A0A1G9SF09"/>
<dbReference type="EMBL" id="FNHH01000010">
    <property type="protein sequence ID" value="SDM34029.1"/>
    <property type="molecule type" value="Genomic_DNA"/>
</dbReference>
<dbReference type="InterPro" id="IPR019243">
    <property type="entry name" value="DUF2202"/>
</dbReference>
<evidence type="ECO:0000259" key="1">
    <source>
        <dbReference type="Pfam" id="PF09968"/>
    </source>
</evidence>